<feature type="signal peptide" evidence="1">
    <location>
        <begin position="1"/>
        <end position="15"/>
    </location>
</feature>
<dbReference type="EMBL" id="HBIW01000592">
    <property type="protein sequence ID" value="CAE0685059.1"/>
    <property type="molecule type" value="Transcribed_RNA"/>
</dbReference>
<organism evidence="2">
    <name type="scientific">Pelagomonas calceolata</name>
    <dbReference type="NCBI Taxonomy" id="35677"/>
    <lineage>
        <taxon>Eukaryota</taxon>
        <taxon>Sar</taxon>
        <taxon>Stramenopiles</taxon>
        <taxon>Ochrophyta</taxon>
        <taxon>Pelagophyceae</taxon>
        <taxon>Pelagomonadales</taxon>
        <taxon>Pelagomonadaceae</taxon>
        <taxon>Pelagomonas</taxon>
    </lineage>
</organism>
<name>A0A7S3ZJC3_9STRA</name>
<gene>
    <name evidence="2" type="ORF">PCAL00307_LOCUS493</name>
    <name evidence="3" type="ORF">PECAL_2P07160</name>
</gene>
<sequence length="250" mass="27736">MHPLHLGCLCALAAAAKQQSSSVIKPASMGGEGALRYRARKKVKNWMRELKASMSSDFEQAFLKATRPDSQAPKPKHVESIALSIGAFEAYTSPSCDPYGSLLHKAWSRCAETDARSTTKAIYVLHRLASSPVCCGEKEFAGLANAYRELCGQVSKKTHTHYFDRKAVLRTLAPQKDVSYSAKKWRKFLERYFGFVDGCWRFAGLEPPESAREACEVSLDLSRRAAETMRALPAPPRENPLVAAVARRLQ</sequence>
<dbReference type="Proteomes" id="UP000789595">
    <property type="component" value="Unassembled WGS sequence"/>
</dbReference>
<protein>
    <recommendedName>
        <fullName evidence="5">ENTH domain-containing protein</fullName>
    </recommendedName>
</protein>
<dbReference type="Gene3D" id="1.25.40.90">
    <property type="match status" value="1"/>
</dbReference>
<evidence type="ECO:0008006" key="5">
    <source>
        <dbReference type="Google" id="ProtNLM"/>
    </source>
</evidence>
<feature type="chain" id="PRO_5036403968" description="ENTH domain-containing protein" evidence="1">
    <location>
        <begin position="16"/>
        <end position="250"/>
    </location>
</feature>
<proteinExistence type="predicted"/>
<dbReference type="OrthoDB" id="44015at2759"/>
<feature type="non-terminal residue" evidence="2">
    <location>
        <position position="250"/>
    </location>
</feature>
<evidence type="ECO:0000313" key="4">
    <source>
        <dbReference type="Proteomes" id="UP000789595"/>
    </source>
</evidence>
<evidence type="ECO:0000313" key="2">
    <source>
        <dbReference type="EMBL" id="CAE0685059.1"/>
    </source>
</evidence>
<dbReference type="InterPro" id="IPR008942">
    <property type="entry name" value="ENTH_VHS"/>
</dbReference>
<reference evidence="2" key="1">
    <citation type="submission" date="2021-01" db="EMBL/GenBank/DDBJ databases">
        <authorList>
            <person name="Corre E."/>
            <person name="Pelletier E."/>
            <person name="Niang G."/>
            <person name="Scheremetjew M."/>
            <person name="Finn R."/>
            <person name="Kale V."/>
            <person name="Holt S."/>
            <person name="Cochrane G."/>
            <person name="Meng A."/>
            <person name="Brown T."/>
            <person name="Cohen L."/>
        </authorList>
    </citation>
    <scope>NUCLEOTIDE SEQUENCE</scope>
    <source>
        <strain evidence="2">CCMP1756</strain>
    </source>
</reference>
<dbReference type="SUPFAM" id="SSF48464">
    <property type="entry name" value="ENTH/VHS domain"/>
    <property type="match status" value="1"/>
</dbReference>
<keyword evidence="1" id="KW-0732">Signal</keyword>
<accession>A0A7S3ZJC3</accession>
<reference evidence="3" key="2">
    <citation type="submission" date="2021-11" db="EMBL/GenBank/DDBJ databases">
        <authorList>
            <consortium name="Genoscope - CEA"/>
            <person name="William W."/>
        </authorList>
    </citation>
    <scope>NUCLEOTIDE SEQUENCE</scope>
</reference>
<evidence type="ECO:0000256" key="1">
    <source>
        <dbReference type="SAM" id="SignalP"/>
    </source>
</evidence>
<evidence type="ECO:0000313" key="3">
    <source>
        <dbReference type="EMBL" id="CAH0367683.1"/>
    </source>
</evidence>
<dbReference type="AlphaFoldDB" id="A0A7S3ZJC3"/>
<dbReference type="EMBL" id="CAKKNE010000002">
    <property type="protein sequence ID" value="CAH0367683.1"/>
    <property type="molecule type" value="Genomic_DNA"/>
</dbReference>
<keyword evidence="4" id="KW-1185">Reference proteome</keyword>